<feature type="domain" description="CBS" evidence="4">
    <location>
        <begin position="13"/>
        <end position="72"/>
    </location>
</feature>
<reference evidence="5" key="1">
    <citation type="submission" date="2020-05" db="EMBL/GenBank/DDBJ databases">
        <title>WGS assembly of Panicum virgatum.</title>
        <authorList>
            <person name="Lovell J.T."/>
            <person name="Jenkins J."/>
            <person name="Shu S."/>
            <person name="Juenger T.E."/>
            <person name="Schmutz J."/>
        </authorList>
    </citation>
    <scope>NUCLEOTIDE SEQUENCE</scope>
    <source>
        <strain evidence="5">AP13</strain>
    </source>
</reference>
<feature type="compositionally biased region" description="Low complexity" evidence="3">
    <location>
        <begin position="115"/>
        <end position="133"/>
    </location>
</feature>
<dbReference type="PROSITE" id="PS51371">
    <property type="entry name" value="CBS"/>
    <property type="match status" value="1"/>
</dbReference>
<dbReference type="InterPro" id="IPR046342">
    <property type="entry name" value="CBS_dom_sf"/>
</dbReference>
<evidence type="ECO:0000313" key="6">
    <source>
        <dbReference type="Proteomes" id="UP000823388"/>
    </source>
</evidence>
<evidence type="ECO:0000256" key="2">
    <source>
        <dbReference type="PROSITE-ProRule" id="PRU00703"/>
    </source>
</evidence>
<evidence type="ECO:0000256" key="1">
    <source>
        <dbReference type="ARBA" id="ARBA00022737"/>
    </source>
</evidence>
<keyword evidence="6" id="KW-1185">Reference proteome</keyword>
<proteinExistence type="predicted"/>
<dbReference type="InterPro" id="IPR000644">
    <property type="entry name" value="CBS_dom"/>
</dbReference>
<comment type="caution">
    <text evidence="5">The sequence shown here is derived from an EMBL/GenBank/DDBJ whole genome shotgun (WGS) entry which is preliminary data.</text>
</comment>
<dbReference type="PANTHER" id="PTHR48108:SF26">
    <property type="entry name" value="CBS DOMAIN-CONTAINING PROTEIN DDB_G0289609"/>
    <property type="match status" value="1"/>
</dbReference>
<keyword evidence="2" id="KW-0129">CBS domain</keyword>
<dbReference type="AlphaFoldDB" id="A0A8T0PWR5"/>
<name>A0A8T0PWR5_PANVG</name>
<gene>
    <name evidence="5" type="ORF">PVAP13_7NG115917</name>
</gene>
<dbReference type="Proteomes" id="UP000823388">
    <property type="component" value="Chromosome 7N"/>
</dbReference>
<sequence>MTMGGERTVKRLRLSRALRVPESTTVLEVCRRMAARRADAALLTDSNALLCGILTDKDIATRVVARELKIDETPVWKVMTRHPIFVLSDTLAVEALQKMVQGKFRHLPVVDNARSSPCSTSPSASTTPSPGWRGRPRKGRRPSPTWPMATKSSPSLKRSRSKCSGRACPQSPVQTQQLSWYPWVIWFLRRPRRWLKRKRAPL</sequence>
<keyword evidence="1" id="KW-0677">Repeat</keyword>
<protein>
    <recommendedName>
        <fullName evidence="4">CBS domain-containing protein</fullName>
    </recommendedName>
</protein>
<dbReference type="InterPro" id="IPR051462">
    <property type="entry name" value="CBS_domain-containing"/>
</dbReference>
<evidence type="ECO:0000259" key="4">
    <source>
        <dbReference type="PROSITE" id="PS51371"/>
    </source>
</evidence>
<evidence type="ECO:0000256" key="3">
    <source>
        <dbReference type="SAM" id="MobiDB-lite"/>
    </source>
</evidence>
<evidence type="ECO:0000313" key="5">
    <source>
        <dbReference type="EMBL" id="KAG2565535.1"/>
    </source>
</evidence>
<dbReference type="PANTHER" id="PTHR48108">
    <property type="entry name" value="CBS DOMAIN-CONTAINING PROTEIN CBSX2, CHLOROPLASTIC"/>
    <property type="match status" value="1"/>
</dbReference>
<dbReference type="Gene3D" id="3.10.580.10">
    <property type="entry name" value="CBS-domain"/>
    <property type="match status" value="1"/>
</dbReference>
<organism evidence="5 6">
    <name type="scientific">Panicum virgatum</name>
    <name type="common">Blackwell switchgrass</name>
    <dbReference type="NCBI Taxonomy" id="38727"/>
    <lineage>
        <taxon>Eukaryota</taxon>
        <taxon>Viridiplantae</taxon>
        <taxon>Streptophyta</taxon>
        <taxon>Embryophyta</taxon>
        <taxon>Tracheophyta</taxon>
        <taxon>Spermatophyta</taxon>
        <taxon>Magnoliopsida</taxon>
        <taxon>Liliopsida</taxon>
        <taxon>Poales</taxon>
        <taxon>Poaceae</taxon>
        <taxon>PACMAD clade</taxon>
        <taxon>Panicoideae</taxon>
        <taxon>Panicodae</taxon>
        <taxon>Paniceae</taxon>
        <taxon>Panicinae</taxon>
        <taxon>Panicum</taxon>
        <taxon>Panicum sect. Hiantes</taxon>
    </lineage>
</organism>
<feature type="region of interest" description="Disordered" evidence="3">
    <location>
        <begin position="112"/>
        <end position="170"/>
    </location>
</feature>
<dbReference type="Pfam" id="PF00571">
    <property type="entry name" value="CBS"/>
    <property type="match status" value="2"/>
</dbReference>
<dbReference type="EMBL" id="CM029050">
    <property type="protein sequence ID" value="KAG2565535.1"/>
    <property type="molecule type" value="Genomic_DNA"/>
</dbReference>
<accession>A0A8T0PWR5</accession>
<dbReference type="SUPFAM" id="SSF54631">
    <property type="entry name" value="CBS-domain pair"/>
    <property type="match status" value="1"/>
</dbReference>